<evidence type="ECO:0000256" key="1">
    <source>
        <dbReference type="SAM" id="MobiDB-lite"/>
    </source>
</evidence>
<protein>
    <recommendedName>
        <fullName evidence="4">Leucine Rich Repeat family protein</fullName>
    </recommendedName>
</protein>
<sequence>MSDVISLAENAARERGIKPLYIGIMKVVDESNNVRSSLKNVIVISKTNLLVFDADPFKFLKRHSWIQLNHISYQDKTIQLQFDQDRYNWHSNEIYLVLPPISESIQQILKYTELKKLNFSPYKDQVFKPSANSALQRARSYISNNKLTIDEKSFNNFENIFYTSQISVKILNISIQDDICSLIADSLPLYPNLLGIEVSKIHNVDTFEIAKAFAKERCSIEYMSIEGEVTSTFNRFVSSLKHNRSIPIHGIGFSNSNFTEANLDRLKELITRKNIRSLTFNKSITTRAMKHFCNSFLNSEIGDNLVYLNLNYSTNITLSLILPNIISIQYLSLEGCNLDIVKSLISISKYRFPNLVALNLSNNQCENSVGMATIKLPPSIESFSMNNITWGSDSFVTFLDLIFSTYKNGLKLSISNAQMDYDSWTNVFDFLGSIPYFKLSSLVWDNNPIVQPFIEFLENNENISYLSLNSCFEGSNFSIFKQFLQGLKLMKNLTSLSIRGHNTKTISKFLKDFVDSILNSKIEFLDTSNNGGGEDSLTYYEDLLLEPSSLRVLVLDGLNPTDAERFKDFLEVATDSNVFMSFPFDDSEYLVKNGQIAREDIKEFMVIMNLAKSSSEMLNVFYEEECPSFPLYVVPENIPQISQKTPEKVKFEKPKSPVREKRLFELASYSEAKTLDPDLSLSKSRQRHHSKKCQPKIVDIIYQTRKEEIPVKSPKFANEIVQLGPSKTLDPEIGLPPEPEQSLLCTSVTNDEQQTDDDGRSGAATVGDPMTLGEAVTSQVLNDESYNPKNIHQKTTRRERISLFNIEIDSDEDELPKFVRQSQDDESDQDAPMQTMLMETPAKQQEEPQQRRHRRRRRKKETASQTKNYHDQFNWEFPNMNQNFEEEEEEDIWENLDRHFSFDSNFDEIRNTPPYYVRKK</sequence>
<dbReference type="InParanoid" id="A2EWV2"/>
<dbReference type="InterPro" id="IPR032675">
    <property type="entry name" value="LRR_dom_sf"/>
</dbReference>
<evidence type="ECO:0000313" key="3">
    <source>
        <dbReference type="Proteomes" id="UP000001542"/>
    </source>
</evidence>
<feature type="region of interest" description="Disordered" evidence="1">
    <location>
        <begin position="749"/>
        <end position="770"/>
    </location>
</feature>
<accession>A2EWV2</accession>
<dbReference type="Proteomes" id="UP000001542">
    <property type="component" value="Unassembled WGS sequence"/>
</dbReference>
<dbReference type="KEGG" id="tva:4760707"/>
<name>A2EWV2_TRIV3</name>
<evidence type="ECO:0008006" key="4">
    <source>
        <dbReference type="Google" id="ProtNLM"/>
    </source>
</evidence>
<dbReference type="AlphaFoldDB" id="A2EWV2"/>
<reference evidence="2" key="1">
    <citation type="submission" date="2006-10" db="EMBL/GenBank/DDBJ databases">
        <authorList>
            <person name="Amadeo P."/>
            <person name="Zhao Q."/>
            <person name="Wortman J."/>
            <person name="Fraser-Liggett C."/>
            <person name="Carlton J."/>
        </authorList>
    </citation>
    <scope>NUCLEOTIDE SEQUENCE</scope>
    <source>
        <strain evidence="2">G3</strain>
    </source>
</reference>
<dbReference type="VEuPathDB" id="TrichDB:TVAG_174090"/>
<dbReference type="EMBL" id="DS113522">
    <property type="protein sequence ID" value="EAY02867.1"/>
    <property type="molecule type" value="Genomic_DNA"/>
</dbReference>
<dbReference type="Gene3D" id="3.80.10.10">
    <property type="entry name" value="Ribonuclease Inhibitor"/>
    <property type="match status" value="1"/>
</dbReference>
<reference evidence="2" key="2">
    <citation type="journal article" date="2007" name="Science">
        <title>Draft genome sequence of the sexually transmitted pathogen Trichomonas vaginalis.</title>
        <authorList>
            <person name="Carlton J.M."/>
            <person name="Hirt R.P."/>
            <person name="Silva J.C."/>
            <person name="Delcher A.L."/>
            <person name="Schatz M."/>
            <person name="Zhao Q."/>
            <person name="Wortman J.R."/>
            <person name="Bidwell S.L."/>
            <person name="Alsmark U.C.M."/>
            <person name="Besteiro S."/>
            <person name="Sicheritz-Ponten T."/>
            <person name="Noel C.J."/>
            <person name="Dacks J.B."/>
            <person name="Foster P.G."/>
            <person name="Simillion C."/>
            <person name="Van de Peer Y."/>
            <person name="Miranda-Saavedra D."/>
            <person name="Barton G.J."/>
            <person name="Westrop G.D."/>
            <person name="Mueller S."/>
            <person name="Dessi D."/>
            <person name="Fiori P.L."/>
            <person name="Ren Q."/>
            <person name="Paulsen I."/>
            <person name="Zhang H."/>
            <person name="Bastida-Corcuera F.D."/>
            <person name="Simoes-Barbosa A."/>
            <person name="Brown M.T."/>
            <person name="Hayes R.D."/>
            <person name="Mukherjee M."/>
            <person name="Okumura C.Y."/>
            <person name="Schneider R."/>
            <person name="Smith A.J."/>
            <person name="Vanacova S."/>
            <person name="Villalvazo M."/>
            <person name="Haas B.J."/>
            <person name="Pertea M."/>
            <person name="Feldblyum T.V."/>
            <person name="Utterback T.R."/>
            <person name="Shu C.L."/>
            <person name="Osoegawa K."/>
            <person name="de Jong P.J."/>
            <person name="Hrdy I."/>
            <person name="Horvathova L."/>
            <person name="Zubacova Z."/>
            <person name="Dolezal P."/>
            <person name="Malik S.B."/>
            <person name="Logsdon J.M. Jr."/>
            <person name="Henze K."/>
            <person name="Gupta A."/>
            <person name="Wang C.C."/>
            <person name="Dunne R.L."/>
            <person name="Upcroft J.A."/>
            <person name="Upcroft P."/>
            <person name="White O."/>
            <person name="Salzberg S.L."/>
            <person name="Tang P."/>
            <person name="Chiu C.-H."/>
            <person name="Lee Y.-S."/>
            <person name="Embley T.M."/>
            <person name="Coombs G.H."/>
            <person name="Mottram J.C."/>
            <person name="Tachezy J."/>
            <person name="Fraser-Liggett C.M."/>
            <person name="Johnson P.J."/>
        </authorList>
    </citation>
    <scope>NUCLEOTIDE SEQUENCE [LARGE SCALE GENOMIC DNA]</scope>
    <source>
        <strain evidence="2">G3</strain>
    </source>
</reference>
<dbReference type="SUPFAM" id="SSF52047">
    <property type="entry name" value="RNI-like"/>
    <property type="match status" value="1"/>
</dbReference>
<feature type="compositionally biased region" description="Basic residues" evidence="1">
    <location>
        <begin position="851"/>
        <end position="860"/>
    </location>
</feature>
<feature type="region of interest" description="Disordered" evidence="1">
    <location>
        <begin position="839"/>
        <end position="877"/>
    </location>
</feature>
<keyword evidence="3" id="KW-1185">Reference proteome</keyword>
<dbReference type="SMR" id="A2EWV2"/>
<gene>
    <name evidence="2" type="ORF">TVAG_174090</name>
</gene>
<dbReference type="RefSeq" id="XP_001315090.1">
    <property type="nucleotide sequence ID" value="XM_001315055.1"/>
</dbReference>
<dbReference type="VEuPathDB" id="TrichDB:TVAGG3_0813540"/>
<evidence type="ECO:0000313" key="2">
    <source>
        <dbReference type="EMBL" id="EAY02867.1"/>
    </source>
</evidence>
<organism evidence="2 3">
    <name type="scientific">Trichomonas vaginalis (strain ATCC PRA-98 / G3)</name>
    <dbReference type="NCBI Taxonomy" id="412133"/>
    <lineage>
        <taxon>Eukaryota</taxon>
        <taxon>Metamonada</taxon>
        <taxon>Parabasalia</taxon>
        <taxon>Trichomonadida</taxon>
        <taxon>Trichomonadidae</taxon>
        <taxon>Trichomonas</taxon>
    </lineage>
</organism>
<proteinExistence type="predicted"/>